<feature type="domain" description="Carbohydrate kinase PfkB" evidence="3">
    <location>
        <begin position="5"/>
        <end position="291"/>
    </location>
</feature>
<dbReference type="Proteomes" id="UP000824260">
    <property type="component" value="Unassembled WGS sequence"/>
</dbReference>
<keyword evidence="2 4" id="KW-0418">Kinase</keyword>
<dbReference type="PANTHER" id="PTHR10584:SF166">
    <property type="entry name" value="RIBOKINASE"/>
    <property type="match status" value="1"/>
</dbReference>
<accession>A0A9D0ZP33</accession>
<comment type="caution">
    <text evidence="4">The sequence shown here is derived from an EMBL/GenBank/DDBJ whole genome shotgun (WGS) entry which is preliminary data.</text>
</comment>
<dbReference type="EMBL" id="DVFZ01000110">
    <property type="protein sequence ID" value="HIQ83816.1"/>
    <property type="molecule type" value="Genomic_DNA"/>
</dbReference>
<dbReference type="PANTHER" id="PTHR10584">
    <property type="entry name" value="SUGAR KINASE"/>
    <property type="match status" value="1"/>
</dbReference>
<protein>
    <submittedName>
        <fullName evidence="4">Carbohydrate kinase family protein</fullName>
    </submittedName>
</protein>
<dbReference type="Pfam" id="PF00294">
    <property type="entry name" value="PfkB"/>
    <property type="match status" value="1"/>
</dbReference>
<reference evidence="4" key="2">
    <citation type="journal article" date="2021" name="PeerJ">
        <title>Extensive microbial diversity within the chicken gut microbiome revealed by metagenomics and culture.</title>
        <authorList>
            <person name="Gilroy R."/>
            <person name="Ravi A."/>
            <person name="Getino M."/>
            <person name="Pursley I."/>
            <person name="Horton D.L."/>
            <person name="Alikhan N.F."/>
            <person name="Baker D."/>
            <person name="Gharbi K."/>
            <person name="Hall N."/>
            <person name="Watson M."/>
            <person name="Adriaenssens E.M."/>
            <person name="Foster-Nyarko E."/>
            <person name="Jarju S."/>
            <person name="Secka A."/>
            <person name="Antonio M."/>
            <person name="Oren A."/>
            <person name="Chaudhuri R.R."/>
            <person name="La Ragione R."/>
            <person name="Hildebrand F."/>
            <person name="Pallen M.J."/>
        </authorList>
    </citation>
    <scope>NUCLEOTIDE SEQUENCE</scope>
    <source>
        <strain evidence="4">ChiSjej6B24-2974</strain>
    </source>
</reference>
<dbReference type="InterPro" id="IPR011611">
    <property type="entry name" value="PfkB_dom"/>
</dbReference>
<proteinExistence type="predicted"/>
<dbReference type="InterPro" id="IPR029056">
    <property type="entry name" value="Ribokinase-like"/>
</dbReference>
<evidence type="ECO:0000256" key="1">
    <source>
        <dbReference type="ARBA" id="ARBA00022679"/>
    </source>
</evidence>
<dbReference type="SUPFAM" id="SSF53613">
    <property type="entry name" value="Ribokinase-like"/>
    <property type="match status" value="1"/>
</dbReference>
<name>A0A9D0ZP33_9FIRM</name>
<sequence>MDDVIAVIGSANMDIGGYPEGPLAAGDSNPGRVRLSVGGVGCNIARNLALLGARVRFLTALGGDLYAQGIAQMLEGLGIDLSLSLRLADEHTSTYLFIADERGDMSVAVNDMAIYRHQTPAYFERMLPELNRCRAVLLDANLSEDALVFLAENIRVPLFADAVSAAKAPRLRAILGRLTAFKPNRIEAELLSGVRITDSDSAREAAMRLLDTGLERVFITLGPDGVFAAGRHSECLLPSLAPRLKNATGAGDAFTAAIVWAWLRGFGLEKSCLAGSAAAAIAAEAEETVNPALNEQALQQRILEGRT</sequence>
<dbReference type="GO" id="GO:0005829">
    <property type="term" value="C:cytosol"/>
    <property type="evidence" value="ECO:0007669"/>
    <property type="project" value="TreeGrafter"/>
</dbReference>
<evidence type="ECO:0000259" key="3">
    <source>
        <dbReference type="Pfam" id="PF00294"/>
    </source>
</evidence>
<dbReference type="AlphaFoldDB" id="A0A9D0ZP33"/>
<dbReference type="PROSITE" id="PS00583">
    <property type="entry name" value="PFKB_KINASES_1"/>
    <property type="match status" value="1"/>
</dbReference>
<evidence type="ECO:0000256" key="2">
    <source>
        <dbReference type="ARBA" id="ARBA00022777"/>
    </source>
</evidence>
<evidence type="ECO:0000313" key="4">
    <source>
        <dbReference type="EMBL" id="HIQ83816.1"/>
    </source>
</evidence>
<gene>
    <name evidence="4" type="ORF">IAA52_12055</name>
</gene>
<keyword evidence="1" id="KW-0808">Transferase</keyword>
<evidence type="ECO:0000313" key="5">
    <source>
        <dbReference type="Proteomes" id="UP000824260"/>
    </source>
</evidence>
<organism evidence="4 5">
    <name type="scientific">Candidatus Pullichristensenella stercorigallinarum</name>
    <dbReference type="NCBI Taxonomy" id="2840909"/>
    <lineage>
        <taxon>Bacteria</taxon>
        <taxon>Bacillati</taxon>
        <taxon>Bacillota</taxon>
        <taxon>Clostridia</taxon>
        <taxon>Candidatus Pullichristensenella</taxon>
    </lineage>
</organism>
<dbReference type="Gene3D" id="3.40.1190.20">
    <property type="match status" value="1"/>
</dbReference>
<dbReference type="CDD" id="cd01941">
    <property type="entry name" value="YeiC_kinase_like"/>
    <property type="match status" value="1"/>
</dbReference>
<dbReference type="InterPro" id="IPR002173">
    <property type="entry name" value="Carboh/pur_kinase_PfkB_CS"/>
</dbReference>
<dbReference type="GO" id="GO:0016301">
    <property type="term" value="F:kinase activity"/>
    <property type="evidence" value="ECO:0007669"/>
    <property type="project" value="UniProtKB-KW"/>
</dbReference>
<reference evidence="4" key="1">
    <citation type="submission" date="2020-10" db="EMBL/GenBank/DDBJ databases">
        <authorList>
            <person name="Gilroy R."/>
        </authorList>
    </citation>
    <scope>NUCLEOTIDE SEQUENCE</scope>
    <source>
        <strain evidence="4">ChiSjej6B24-2974</strain>
    </source>
</reference>